<evidence type="ECO:0000259" key="4">
    <source>
        <dbReference type="Pfam" id="PF22725"/>
    </source>
</evidence>
<dbReference type="InterPro" id="IPR055170">
    <property type="entry name" value="GFO_IDH_MocA-like_dom"/>
</dbReference>
<dbReference type="Pfam" id="PF01408">
    <property type="entry name" value="GFO_IDH_MocA"/>
    <property type="match status" value="1"/>
</dbReference>
<dbReference type="EC" id="1.1.1.18" evidence="5"/>
<dbReference type="NCBIfam" id="TIGR04380">
    <property type="entry name" value="myo_inos_iolG"/>
    <property type="match status" value="1"/>
</dbReference>
<evidence type="ECO:0000259" key="3">
    <source>
        <dbReference type="Pfam" id="PF01408"/>
    </source>
</evidence>
<evidence type="ECO:0000313" key="5">
    <source>
        <dbReference type="EMBL" id="MFB9769199.1"/>
    </source>
</evidence>
<evidence type="ECO:0000256" key="1">
    <source>
        <dbReference type="ARBA" id="ARBA00010928"/>
    </source>
</evidence>
<keyword evidence="6" id="KW-1185">Reference proteome</keyword>
<feature type="domain" description="Gfo/Idh/MocA-like oxidoreductase N-terminal" evidence="3">
    <location>
        <begin position="12"/>
        <end position="130"/>
    </location>
</feature>
<dbReference type="GO" id="GO:0050112">
    <property type="term" value="F:inositol 2-dehydrogenase (NAD+) activity"/>
    <property type="evidence" value="ECO:0007669"/>
    <property type="project" value="UniProtKB-EC"/>
</dbReference>
<proteinExistence type="inferred from homology"/>
<gene>
    <name evidence="5" type="primary">iolG</name>
    <name evidence="5" type="ORF">ACFFLI_04815</name>
</gene>
<dbReference type="RefSeq" id="WP_137642532.1">
    <property type="nucleotide sequence ID" value="NZ_BJEA01000009.1"/>
</dbReference>
<dbReference type="Proteomes" id="UP001589691">
    <property type="component" value="Unassembled WGS sequence"/>
</dbReference>
<dbReference type="Gene3D" id="3.30.360.10">
    <property type="entry name" value="Dihydrodipicolinate Reductase, domain 2"/>
    <property type="match status" value="1"/>
</dbReference>
<dbReference type="InterPro" id="IPR036291">
    <property type="entry name" value="NAD(P)-bd_dom_sf"/>
</dbReference>
<name>A0ABV5WSU0_9LACO</name>
<dbReference type="EMBL" id="JBHLZY010000010">
    <property type="protein sequence ID" value="MFB9769199.1"/>
    <property type="molecule type" value="Genomic_DNA"/>
</dbReference>
<reference evidence="5 6" key="1">
    <citation type="submission" date="2024-09" db="EMBL/GenBank/DDBJ databases">
        <authorList>
            <person name="Sun Q."/>
            <person name="Mori K."/>
        </authorList>
    </citation>
    <scope>NUCLEOTIDE SEQUENCE [LARGE SCALE GENOMIC DNA]</scope>
    <source>
        <strain evidence="5 6">TBRC 4576</strain>
    </source>
</reference>
<feature type="domain" description="GFO/IDH/MocA-like oxidoreductase" evidence="4">
    <location>
        <begin position="147"/>
        <end position="258"/>
    </location>
</feature>
<dbReference type="PANTHER" id="PTHR42840:SF3">
    <property type="entry name" value="BINDING ROSSMANN FOLD OXIDOREDUCTASE, PUTATIVE (AFU_ORTHOLOGUE AFUA_2G10240)-RELATED"/>
    <property type="match status" value="1"/>
</dbReference>
<dbReference type="InterPro" id="IPR030827">
    <property type="entry name" value="Myo_inos_IolG"/>
</dbReference>
<protein>
    <submittedName>
        <fullName evidence="5">Inositol 2-dehydrogenase</fullName>
        <ecNumber evidence="5">1.1.1.18</ecNumber>
    </submittedName>
</protein>
<comment type="caution">
    <text evidence="5">The sequence shown here is derived from an EMBL/GenBank/DDBJ whole genome shotgun (WGS) entry which is preliminary data.</text>
</comment>
<dbReference type="Pfam" id="PF22725">
    <property type="entry name" value="GFO_IDH_MocA_C3"/>
    <property type="match status" value="1"/>
</dbReference>
<evidence type="ECO:0000256" key="2">
    <source>
        <dbReference type="ARBA" id="ARBA00023002"/>
    </source>
</evidence>
<dbReference type="SUPFAM" id="SSF55347">
    <property type="entry name" value="Glyceraldehyde-3-phosphate dehydrogenase-like, C-terminal domain"/>
    <property type="match status" value="1"/>
</dbReference>
<dbReference type="InterPro" id="IPR000683">
    <property type="entry name" value="Gfo/Idh/MocA-like_OxRdtase_N"/>
</dbReference>
<keyword evidence="2 5" id="KW-0560">Oxidoreductase</keyword>
<dbReference type="PANTHER" id="PTHR42840">
    <property type="entry name" value="NAD(P)-BINDING ROSSMANN-FOLD SUPERFAMILY PROTEIN-RELATED"/>
    <property type="match status" value="1"/>
</dbReference>
<dbReference type="Gene3D" id="3.40.50.720">
    <property type="entry name" value="NAD(P)-binding Rossmann-like Domain"/>
    <property type="match status" value="1"/>
</dbReference>
<dbReference type="SUPFAM" id="SSF51735">
    <property type="entry name" value="NAD(P)-binding Rossmann-fold domains"/>
    <property type="match status" value="1"/>
</dbReference>
<accession>A0ABV5WSU0</accession>
<organism evidence="5 6">
    <name type="scientific">Lactiplantibacillus modestisalitolerans</name>
    <dbReference type="NCBI Taxonomy" id="1457219"/>
    <lineage>
        <taxon>Bacteria</taxon>
        <taxon>Bacillati</taxon>
        <taxon>Bacillota</taxon>
        <taxon>Bacilli</taxon>
        <taxon>Lactobacillales</taxon>
        <taxon>Lactobacillaceae</taxon>
        <taxon>Lactiplantibacillus</taxon>
    </lineage>
</organism>
<sequence length="343" mass="38532">MDKSNNITSENITIGIIGMGRIGNVHYKNLMRISNVTIKYVCDLIATDNWKEKYQAAQNIVTDYHEVLEDPDVQAVLICVPTDLHPQFTIDSAKAGKDIFCEKPVGFDDKEILKALDVVKQCGVKFEVGFNRRFDKNFRRIVDHRVNGDIGDEQILKITSRDPEPPSMDYVKRSGGIFMDMTIHDFDMARYITDAEVDQVFVTGNVLVDPEIGKAGDIDTAIINLSFKNGMMGVIDNSRQAVYGYDQRIELFGSKGMAHADNVNDSTTTFAGKDSVSGDKPMFFFLQRYIDAYKDELESFLDAVRGNHEVECTFEDGIRAIRLAQAAKKSLDTGRPVKVKDIK</sequence>
<comment type="similarity">
    <text evidence="1">Belongs to the Gfo/Idh/MocA family.</text>
</comment>
<evidence type="ECO:0000313" key="6">
    <source>
        <dbReference type="Proteomes" id="UP001589691"/>
    </source>
</evidence>